<evidence type="ECO:0000313" key="2">
    <source>
        <dbReference type="Proteomes" id="UP000027195"/>
    </source>
</evidence>
<reference evidence="2" key="1">
    <citation type="journal article" date="2014" name="Proc. Natl. Acad. Sci. U.S.A.">
        <title>Extensive sampling of basidiomycete genomes demonstrates inadequacy of the white-rot/brown-rot paradigm for wood decay fungi.</title>
        <authorList>
            <person name="Riley R."/>
            <person name="Salamov A.A."/>
            <person name="Brown D.W."/>
            <person name="Nagy L.G."/>
            <person name="Floudas D."/>
            <person name="Held B.W."/>
            <person name="Levasseur A."/>
            <person name="Lombard V."/>
            <person name="Morin E."/>
            <person name="Otillar R."/>
            <person name="Lindquist E.A."/>
            <person name="Sun H."/>
            <person name="LaButti K.M."/>
            <person name="Schmutz J."/>
            <person name="Jabbour D."/>
            <person name="Luo H."/>
            <person name="Baker S.E."/>
            <person name="Pisabarro A.G."/>
            <person name="Walton J.D."/>
            <person name="Blanchette R.A."/>
            <person name="Henrissat B."/>
            <person name="Martin F."/>
            <person name="Cullen D."/>
            <person name="Hibbett D.S."/>
            <person name="Grigoriev I.V."/>
        </authorList>
    </citation>
    <scope>NUCLEOTIDE SEQUENCE [LARGE SCALE GENOMIC DNA]</scope>
    <source>
        <strain evidence="2">FD-172 SS1</strain>
    </source>
</reference>
<keyword evidence="2" id="KW-1185">Reference proteome</keyword>
<accession>A0A067MDX4</accession>
<dbReference type="HOGENOM" id="CLU_1467931_0_0_1"/>
<evidence type="ECO:0000313" key="1">
    <source>
        <dbReference type="EMBL" id="KDQ10092.1"/>
    </source>
</evidence>
<protein>
    <submittedName>
        <fullName evidence="1">Uncharacterized protein</fullName>
    </submittedName>
</protein>
<dbReference type="Proteomes" id="UP000027195">
    <property type="component" value="Unassembled WGS sequence"/>
</dbReference>
<organism evidence="1 2">
    <name type="scientific">Botryobasidium botryosum (strain FD-172 SS1)</name>
    <dbReference type="NCBI Taxonomy" id="930990"/>
    <lineage>
        <taxon>Eukaryota</taxon>
        <taxon>Fungi</taxon>
        <taxon>Dikarya</taxon>
        <taxon>Basidiomycota</taxon>
        <taxon>Agaricomycotina</taxon>
        <taxon>Agaricomycetes</taxon>
        <taxon>Cantharellales</taxon>
        <taxon>Botryobasidiaceae</taxon>
        <taxon>Botryobasidium</taxon>
    </lineage>
</organism>
<dbReference type="InParanoid" id="A0A067MDX4"/>
<dbReference type="EMBL" id="KL198071">
    <property type="protein sequence ID" value="KDQ10092.1"/>
    <property type="molecule type" value="Genomic_DNA"/>
</dbReference>
<gene>
    <name evidence="1" type="ORF">BOTBODRAFT_58288</name>
</gene>
<proteinExistence type="predicted"/>
<sequence length="184" mass="20834">MPVSWGVIWCWKLSRVALEWQHNGVSEGLLTHYQVTPFSFYAASVSAILSQLSTYSIPNVKCWTRRVNATRRWAKPWLAKASYRQTSVSDLQVESSLGRAHGSGVAYIGLRGRSFVAAQRDPLLCGVHCHCAKSEYFTRLTPHHPDEYSHSTPRVQRPRCSRVFSAGWQCMLPSLMRGLRLGLK</sequence>
<dbReference type="AlphaFoldDB" id="A0A067MDX4"/>
<name>A0A067MDX4_BOTB1</name>